<gene>
    <name evidence="2" type="ORF">FF098_011600</name>
</gene>
<dbReference type="InterPro" id="IPR048958">
    <property type="entry name" value="Polysacc_lyase_14"/>
</dbReference>
<evidence type="ECO:0000259" key="1">
    <source>
        <dbReference type="Pfam" id="PF21294"/>
    </source>
</evidence>
<organism evidence="2 3">
    <name type="scientific">Aquisalinus luteolus</name>
    <dbReference type="NCBI Taxonomy" id="1566827"/>
    <lineage>
        <taxon>Bacteria</taxon>
        <taxon>Pseudomonadati</taxon>
        <taxon>Pseudomonadota</taxon>
        <taxon>Alphaproteobacteria</taxon>
        <taxon>Parvularculales</taxon>
        <taxon>Parvularculaceae</taxon>
        <taxon>Aquisalinus</taxon>
    </lineage>
</organism>
<protein>
    <recommendedName>
        <fullName evidence="1">Polysaccharide lyase 14 domain-containing protein</fullName>
    </recommendedName>
</protein>
<name>A0ABX0HQC6_9PROT</name>
<dbReference type="Proteomes" id="UP000818603">
    <property type="component" value="Unassembled WGS sequence"/>
</dbReference>
<dbReference type="Gene3D" id="2.60.120.200">
    <property type="match status" value="1"/>
</dbReference>
<dbReference type="PANTHER" id="PTHR40124:SF1">
    <property type="entry name" value="DISAGGREGATASE RELATED REPEAT PROTEIN"/>
    <property type="match status" value="1"/>
</dbReference>
<evidence type="ECO:0000313" key="2">
    <source>
        <dbReference type="EMBL" id="NHK28552.1"/>
    </source>
</evidence>
<feature type="domain" description="Polysaccharide lyase 14" evidence="1">
    <location>
        <begin position="89"/>
        <end position="244"/>
    </location>
</feature>
<keyword evidence="3" id="KW-1185">Reference proteome</keyword>
<reference evidence="2 3" key="1">
    <citation type="submission" date="2020-02" db="EMBL/GenBank/DDBJ databases">
        <title>Genome sequence of Parvularcula flava strain NH6-79.</title>
        <authorList>
            <person name="Abdul Karim M.H."/>
            <person name="Lam M.Q."/>
            <person name="Chen S.J."/>
            <person name="Yahya A."/>
            <person name="Shahir S."/>
            <person name="Shamsir M.S."/>
            <person name="Chong C.S."/>
        </authorList>
    </citation>
    <scope>NUCLEOTIDE SEQUENCE [LARGE SCALE GENOMIC DNA]</scope>
    <source>
        <strain evidence="2 3">NH6-79</strain>
    </source>
</reference>
<evidence type="ECO:0000313" key="3">
    <source>
        <dbReference type="Proteomes" id="UP000818603"/>
    </source>
</evidence>
<dbReference type="EMBL" id="VCJR02000002">
    <property type="protein sequence ID" value="NHK28552.1"/>
    <property type="molecule type" value="Genomic_DNA"/>
</dbReference>
<dbReference type="Pfam" id="PF21294">
    <property type="entry name" value="Polysacc_lyase_14"/>
    <property type="match status" value="1"/>
</dbReference>
<dbReference type="RefSeq" id="WP_155140644.1">
    <property type="nucleotide sequence ID" value="NZ_BMGZ01000002.1"/>
</dbReference>
<comment type="caution">
    <text evidence="2">The sequence shown here is derived from an EMBL/GenBank/DDBJ whole genome shotgun (WGS) entry which is preliminary data.</text>
</comment>
<proteinExistence type="predicted"/>
<sequence>MMFEPAAIALLMTKATVLTPPDNMQRCAMPVLWEDMEYDTPLRRALAGHPNLSLEQTPDGGTVIAARYVGNEEGSERIVVRHDLPVSGTDFTLRYDVWLPENFQFVRGGKMHGLGPADPVTGGDPIRPDGWSARVMWRTGGAPVNYVYYQGMSGEFGDDGRAVSRARFTPGAWHRVALHVVLNTPDGRPGSSRVYLNGELVNVMENLTYRTEFNRETDISQLLFSTFFGGNDPSWAPKDGQGNYVTLTAHYDNIAVHPGLCTGMAG</sequence>
<accession>A0ABX0HQC6</accession>
<dbReference type="PANTHER" id="PTHR40124">
    <property type="match status" value="1"/>
</dbReference>